<dbReference type="PANTHER" id="PTHR22706">
    <property type="entry name" value="ASSEMBLY FACTOR FOR SPINDLE MICROTUBULES"/>
    <property type="match status" value="1"/>
</dbReference>
<keyword evidence="3" id="KW-0112">Calmodulin-binding</keyword>
<evidence type="ECO:0008006" key="7">
    <source>
        <dbReference type="Google" id="ProtNLM"/>
    </source>
</evidence>
<dbReference type="Gene3D" id="1.10.418.10">
    <property type="entry name" value="Calponin-like domain"/>
    <property type="match status" value="1"/>
</dbReference>
<sequence>MSGIIQDLGTPCPRRSRSPIFEDESAHRSDSFDSLWEDGLGNYDDTQNIDFTTEIKAPILTGAKPKRRAKTGTSFTIHSDDDEKRTQLKQTRDIKSAICPSNRKTSLLTQPAQRLRPRVSFAPSPIKHSRHRYEIQPEKQSTGPNVRKNGELLRRISGEAEPRTAKDPLKKDIRRNTLYIPPEDTTVASVFMGLFSPLKSGKLEHLAAETTEIKSLESQIAKKQQAKRLQALSPRRVPLQRGSNVTQESCNGVDIPGKNGGKENIPPGMVLVGSKDKVLQAAKLSGSASELSASKFARNKPRVMLASADVPNKPLSAKTVNVPVPKTSNGLTAIRTSVRSGTNTRCDSNARTGASVSRSPNLSSRLKTSSSRTGSSLTGSGLKNSRHDHPVFTRGITNPSMYDDNWLSHQEVILTHLINGIFEKTNGGVLANDPAVLRHELLVLYQCTSFTNLYKRLQASLLYGALSIPKEILSRNSRLKHDLGLKRKFIDIWLRTYDLKALMAALETVTGRIIPPIKESSSICDSTSRTSLHMGKTLKKRVEKFLDAFLVQNQDMERDTSERAVKDARASGSAYRRTALRSIMLVILLDKARLSPKTSLSRCLFLASSPYKSSHAVLQAIAGFLLPSCGDISKALGQLDCQVSYQQHPLEEFEYEVSNIAVDMRDGIRLARIVELLLYPSASNPGENPQDTKSSEMSLSRSLEGSQWPLCGRLKVPCLSRAVKVFNTRTALEALASTAEGRQLINGIKAEDLVDGHREKTIAVLWGLVSRWGLRGLVDLDGLQNEIHQLTQRAISLGIELEAHGNVFDEHPNSDEPAALLEQWATLVVQLKGLHPDLTSNLGDGKVYECILDEYEGYILRGSQDQMTTGSSVPLADRLRVLGCSTQFIHLVSPGPSPHILDTKSNIGALAFLCSRLLPTTRRVRAATVLQNAWRRVLGHRENKQRTVAKDIARQCAAVVQTRDRILWAKSVILHWWRLNKNKSRRRRRTTVTRKAIHGRKPATSASTSTRIALRRGR</sequence>
<feature type="region of interest" description="Disordered" evidence="4">
    <location>
        <begin position="984"/>
        <end position="1018"/>
    </location>
</feature>
<evidence type="ECO:0000256" key="2">
    <source>
        <dbReference type="ARBA" id="ARBA00022490"/>
    </source>
</evidence>
<dbReference type="SUPFAM" id="SSF47576">
    <property type="entry name" value="Calponin-homology domain, CH-domain"/>
    <property type="match status" value="1"/>
</dbReference>
<dbReference type="GeneID" id="98147641"/>
<keyword evidence="6" id="KW-1185">Reference proteome</keyword>
<evidence type="ECO:0000256" key="4">
    <source>
        <dbReference type="SAM" id="MobiDB-lite"/>
    </source>
</evidence>
<evidence type="ECO:0000256" key="1">
    <source>
        <dbReference type="ARBA" id="ARBA00004496"/>
    </source>
</evidence>
<proteinExistence type="predicted"/>
<feature type="region of interest" description="Disordered" evidence="4">
    <location>
        <begin position="336"/>
        <end position="390"/>
    </location>
</feature>
<comment type="subcellular location">
    <subcellularLocation>
        <location evidence="1">Cytoplasm</location>
    </subcellularLocation>
</comment>
<keyword evidence="2" id="KW-0963">Cytoplasm</keyword>
<dbReference type="RefSeq" id="XP_070887790.1">
    <property type="nucleotide sequence ID" value="XM_071032569.1"/>
</dbReference>
<reference evidence="5 6" key="1">
    <citation type="submission" date="2024-07" db="EMBL/GenBank/DDBJ databases">
        <title>Section-level genome sequencing and comparative genomics of Aspergillus sections Usti and Cavernicolus.</title>
        <authorList>
            <consortium name="Lawrence Berkeley National Laboratory"/>
            <person name="Nybo J.L."/>
            <person name="Vesth T.C."/>
            <person name="Theobald S."/>
            <person name="Frisvad J.C."/>
            <person name="Larsen T.O."/>
            <person name="Kjaerboelling I."/>
            <person name="Rothschild-Mancinelli K."/>
            <person name="Lyhne E.K."/>
            <person name="Kogle M.E."/>
            <person name="Barry K."/>
            <person name="Clum A."/>
            <person name="Na H."/>
            <person name="Ledsgaard L."/>
            <person name="Lin J."/>
            <person name="Lipzen A."/>
            <person name="Kuo A."/>
            <person name="Riley R."/>
            <person name="Mondo S."/>
            <person name="Labutti K."/>
            <person name="Haridas S."/>
            <person name="Pangalinan J."/>
            <person name="Salamov A.A."/>
            <person name="Simmons B.A."/>
            <person name="Magnuson J.K."/>
            <person name="Chen J."/>
            <person name="Drula E."/>
            <person name="Henrissat B."/>
            <person name="Wiebenga A."/>
            <person name="Lubbers R.J."/>
            <person name="Gomes A.C."/>
            <person name="Macurrencykelacurrency M.R."/>
            <person name="Stajich J."/>
            <person name="Grigoriev I.V."/>
            <person name="Mortensen U.H."/>
            <person name="De Vries R.P."/>
            <person name="Baker S.E."/>
            <person name="Andersen M.R."/>
        </authorList>
    </citation>
    <scope>NUCLEOTIDE SEQUENCE [LARGE SCALE GENOMIC DNA]</scope>
    <source>
        <strain evidence="5 6">CBS 449.75</strain>
    </source>
</reference>
<dbReference type="InterPro" id="IPR036872">
    <property type="entry name" value="CH_dom_sf"/>
</dbReference>
<evidence type="ECO:0000313" key="5">
    <source>
        <dbReference type="EMBL" id="KAL2868811.1"/>
    </source>
</evidence>
<feature type="compositionally biased region" description="Polar residues" evidence="4">
    <location>
        <begin position="241"/>
        <end position="250"/>
    </location>
</feature>
<dbReference type="InterPro" id="IPR051185">
    <property type="entry name" value="ASPM"/>
</dbReference>
<dbReference type="PANTHER" id="PTHR22706:SF1">
    <property type="entry name" value="ASSEMBLY FACTOR FOR SPINDLE MICROTUBULES"/>
    <property type="match status" value="1"/>
</dbReference>
<comment type="caution">
    <text evidence="5">The sequence shown here is derived from an EMBL/GenBank/DDBJ whole genome shotgun (WGS) entry which is preliminary data.</text>
</comment>
<evidence type="ECO:0000313" key="6">
    <source>
        <dbReference type="Proteomes" id="UP001610432"/>
    </source>
</evidence>
<gene>
    <name evidence="5" type="ORF">BJX67DRAFT_37943</name>
</gene>
<feature type="compositionally biased region" description="Polar residues" evidence="4">
    <location>
        <begin position="336"/>
        <end position="360"/>
    </location>
</feature>
<evidence type="ECO:0000256" key="3">
    <source>
        <dbReference type="ARBA" id="ARBA00022860"/>
    </source>
</evidence>
<feature type="compositionally biased region" description="Basic residues" evidence="4">
    <location>
        <begin position="984"/>
        <end position="1001"/>
    </location>
</feature>
<feature type="region of interest" description="Disordered" evidence="4">
    <location>
        <begin position="1"/>
        <end position="25"/>
    </location>
</feature>
<accession>A0ABR4LWG9</accession>
<dbReference type="EMBL" id="JBFXLQ010000012">
    <property type="protein sequence ID" value="KAL2868811.1"/>
    <property type="molecule type" value="Genomic_DNA"/>
</dbReference>
<organism evidence="5 6">
    <name type="scientific">Aspergillus lucknowensis</name>
    <dbReference type="NCBI Taxonomy" id="176173"/>
    <lineage>
        <taxon>Eukaryota</taxon>
        <taxon>Fungi</taxon>
        <taxon>Dikarya</taxon>
        <taxon>Ascomycota</taxon>
        <taxon>Pezizomycotina</taxon>
        <taxon>Eurotiomycetes</taxon>
        <taxon>Eurotiomycetidae</taxon>
        <taxon>Eurotiales</taxon>
        <taxon>Aspergillaceae</taxon>
        <taxon>Aspergillus</taxon>
        <taxon>Aspergillus subgen. Nidulantes</taxon>
    </lineage>
</organism>
<dbReference type="CDD" id="cd21223">
    <property type="entry name" value="CH_ASPM_rpt1"/>
    <property type="match status" value="1"/>
</dbReference>
<protein>
    <recommendedName>
        <fullName evidence="7">Calponin-homology (CH) domain-containing protein</fullName>
    </recommendedName>
</protein>
<feature type="compositionally biased region" description="Low complexity" evidence="4">
    <location>
        <begin position="361"/>
        <end position="383"/>
    </location>
</feature>
<name>A0ABR4LWG9_9EURO</name>
<dbReference type="Proteomes" id="UP001610432">
    <property type="component" value="Unassembled WGS sequence"/>
</dbReference>
<feature type="region of interest" description="Disordered" evidence="4">
    <location>
        <begin position="237"/>
        <end position="264"/>
    </location>
</feature>